<dbReference type="GeneID" id="93663625"/>
<organism evidence="2 3">
    <name type="scientific">Pseudoalteromonas carrageenovora IAM 12662</name>
    <dbReference type="NCBI Taxonomy" id="1314868"/>
    <lineage>
        <taxon>Bacteria</taxon>
        <taxon>Pseudomonadati</taxon>
        <taxon>Pseudomonadota</taxon>
        <taxon>Gammaproteobacteria</taxon>
        <taxon>Alteromonadales</taxon>
        <taxon>Pseudoalteromonadaceae</taxon>
        <taxon>Pseudoalteromonas</taxon>
    </lineage>
</organism>
<reference evidence="2 3" key="2">
    <citation type="submission" date="2017-11" db="EMBL/GenBank/DDBJ databases">
        <authorList>
            <person name="Han C.G."/>
        </authorList>
    </citation>
    <scope>NUCLEOTIDE SEQUENCE [LARGE SCALE GENOMIC DNA]</scope>
    <source>
        <strain evidence="3">ATCC 43555</strain>
        <strain evidence="2">ATCC43555</strain>
    </source>
</reference>
<dbReference type="SUPFAM" id="SSF56935">
    <property type="entry name" value="Porins"/>
    <property type="match status" value="1"/>
</dbReference>
<dbReference type="OrthoDB" id="197869at2"/>
<dbReference type="EMBL" id="AQGW01000020">
    <property type="protein sequence ID" value="MBE0383312.1"/>
    <property type="molecule type" value="Genomic_DNA"/>
</dbReference>
<dbReference type="Proteomes" id="UP000238288">
    <property type="component" value="Chromosome PCAR9a"/>
</dbReference>
<proteinExistence type="predicted"/>
<evidence type="ECO:0000313" key="1">
    <source>
        <dbReference type="EMBL" id="MBE0383312.1"/>
    </source>
</evidence>
<gene>
    <name evidence="2" type="ORF">PCAR9_A30134</name>
    <name evidence="1" type="ORF">PCARR_a1634</name>
</gene>
<keyword evidence="4" id="KW-1185">Reference proteome</keyword>
<accession>A0A2K4X9J0</accession>
<name>A0A2K4X9J0_PSEVC</name>
<reference evidence="1 4" key="1">
    <citation type="submission" date="2015-06" db="EMBL/GenBank/DDBJ databases">
        <title>Genome sequence of Pseudoalteromonas carrageenovora.</title>
        <authorList>
            <person name="Xie B.-B."/>
            <person name="Rong J.-C."/>
            <person name="Qin Q.-L."/>
            <person name="Zhang Y.-Z."/>
        </authorList>
    </citation>
    <scope>NUCLEOTIDE SEQUENCE [LARGE SCALE GENOMIC DNA]</scope>
    <source>
        <strain evidence="1 4">IAM 12662</strain>
    </source>
</reference>
<dbReference type="AlphaFoldDB" id="A0A2K4X9J0"/>
<evidence type="ECO:0000313" key="3">
    <source>
        <dbReference type="Proteomes" id="UP000238288"/>
    </source>
</evidence>
<dbReference type="RefSeq" id="WP_104642689.1">
    <property type="nucleotide sequence ID" value="NZ_AQGW01000020.1"/>
</dbReference>
<evidence type="ECO:0000313" key="2">
    <source>
        <dbReference type="EMBL" id="SOU40969.1"/>
    </source>
</evidence>
<protein>
    <recommendedName>
        <fullName evidence="5">Porin</fullName>
    </recommendedName>
</protein>
<evidence type="ECO:0008006" key="5">
    <source>
        <dbReference type="Google" id="ProtNLM"/>
    </source>
</evidence>
<dbReference type="Proteomes" id="UP000615003">
    <property type="component" value="Unassembled WGS sequence"/>
</dbReference>
<evidence type="ECO:0000313" key="4">
    <source>
        <dbReference type="Proteomes" id="UP000615003"/>
    </source>
</evidence>
<dbReference type="EMBL" id="LT965928">
    <property type="protein sequence ID" value="SOU40969.1"/>
    <property type="molecule type" value="Genomic_DNA"/>
</dbReference>
<sequence length="420" mass="46837">MLFRGTIAIAILATFAANKTYANDIDVQFSGFASLTLSYTDDSDIGFASSYSNVNESGFSATRDSILGGQANISLAKNWDSVVQLVIQDHAFKSFDNFLELAFVRYRPSRNWAIRAGRLNSDLYLLSEYPYVGYAYLWVRPPHSYYSFANIAGNFDGIDVEYSKAINDGFLRLKLAYGSSTAKIQAYNDDFFIDFDNLTTLSATYSLDAWTMRFSLSRSNFGDYKLTALDEFITALDLVPQSIWPQAQSISNKFNTKGNSIEYAAFGVTYDNNNWLIQSELGISESDWIIAPSVFSTYISAGYRVDDAIFYTGFTAAKNRHDVVEVNSPIFPPGTPEQFSVPIQQLAVATQSSVQITNVHQHSVNVGVKWHFSDRLVFKAQLDRFDIKPQGAGLWSLSNPADANKSNKVHILSLNASMVF</sequence>